<keyword evidence="3" id="KW-1185">Reference proteome</keyword>
<accession>A0A8I1AC69</accession>
<dbReference type="Pfam" id="PF09369">
    <property type="entry name" value="MZB"/>
    <property type="match status" value="1"/>
</dbReference>
<dbReference type="NCBIfam" id="NF038324">
    <property type="entry name" value="DrmB_fam"/>
    <property type="match status" value="1"/>
</dbReference>
<gene>
    <name evidence="2" type="ORF">I8U20_04920</name>
</gene>
<dbReference type="EMBL" id="JAECVW010000002">
    <property type="protein sequence ID" value="MBH8594669.1"/>
    <property type="molecule type" value="Genomic_DNA"/>
</dbReference>
<reference evidence="2 3" key="1">
    <citation type="submission" date="2020-12" db="EMBL/GenBank/DDBJ databases">
        <title>WGS of Thermoactinomyces spp.</title>
        <authorList>
            <person name="Cheng K."/>
        </authorList>
    </citation>
    <scope>NUCLEOTIDE SEQUENCE [LARGE SCALE GENOMIC DNA]</scope>
    <source>
        <strain evidence="3">CICC 10671\DSM 43846</strain>
    </source>
</reference>
<dbReference type="AlphaFoldDB" id="A0A8I1AC69"/>
<proteinExistence type="predicted"/>
<comment type="caution">
    <text evidence="2">The sequence shown here is derived from an EMBL/GenBank/DDBJ whole genome shotgun (WGS) entry which is preliminary data.</text>
</comment>
<organism evidence="2 3">
    <name type="scientific">Thermoactinomyces intermedius</name>
    <dbReference type="NCBI Taxonomy" id="2024"/>
    <lineage>
        <taxon>Bacteria</taxon>
        <taxon>Bacillati</taxon>
        <taxon>Bacillota</taxon>
        <taxon>Bacilli</taxon>
        <taxon>Bacillales</taxon>
        <taxon>Thermoactinomycetaceae</taxon>
        <taxon>Thermoactinomyces</taxon>
    </lineage>
</organism>
<dbReference type="InterPro" id="IPR018973">
    <property type="entry name" value="MZB"/>
</dbReference>
<evidence type="ECO:0000259" key="1">
    <source>
        <dbReference type="Pfam" id="PF09369"/>
    </source>
</evidence>
<evidence type="ECO:0000313" key="2">
    <source>
        <dbReference type="EMBL" id="MBH8594669.1"/>
    </source>
</evidence>
<dbReference type="RefSeq" id="WP_181731906.1">
    <property type="nucleotide sequence ID" value="NZ_JACEIR010000004.1"/>
</dbReference>
<sequence>MKKIRQSQLISPWGIGQIVNFPNNVSLMVAGLDEWNNVYNWASVENSLDEFVIHEERLEKQLGVKEFRLPPEYREVKNKQKNTSLTIPFVNFPLWYYCPRCGWMVKRTLYSNNENLQCKGKKYKYGLSCSNLEKKKRPQLIPVRFITVCSEGHIEDFPFYEWAHKGQECKKGFGEKALRMITGKSSSLAGISIHCECGAYNTMAGAFGNKSLEKFKKCSGSRPWLGEVNEKAKGCGKNLHVVQRGASNVYFPVVQGAIYLPKNTDQNTEKALEQVLNVYKQSGSLMEGSKWGVLKSFSYAIATERGIDPDKLYDLAYSRIFEKENKEKKIKLKKNFDTEIRLPEYKAILSGAGADNQELYVKVKKSNEYKDIVSRYFKNIGLVHKLMETRVFMGFTRLEPPDYQNRMIWRRQLSKKPVDWLPAVQVKGEGIFFEFDNNQLNRWVQNPLVQKRIEELEYNLSKSRFNDFKLNPKFVLIHTFAHLLINQLSFECGYGSSSIRERIYCSKDSADDSMNGVLIYTASNDSEGSMGGLVRQGIPGRLENVIYELLENAKWCSSDPVCIQSKGQGPDSCNLAACHNCALLPETSCEFGNRILDRALIVGTDEHESVGFFSC</sequence>
<dbReference type="Proteomes" id="UP000633619">
    <property type="component" value="Unassembled WGS sequence"/>
</dbReference>
<feature type="domain" description="MrfA-like Zn-binding" evidence="1">
    <location>
        <begin position="480"/>
        <end position="581"/>
    </location>
</feature>
<protein>
    <submittedName>
        <fullName evidence="2">DUF1998 domain-containing protein</fullName>
    </submittedName>
</protein>
<dbReference type="InterPro" id="IPR047721">
    <property type="entry name" value="DrmB"/>
</dbReference>
<name>A0A8I1AC69_THEIN</name>
<evidence type="ECO:0000313" key="3">
    <source>
        <dbReference type="Proteomes" id="UP000633619"/>
    </source>
</evidence>